<dbReference type="AlphaFoldDB" id="A0A2K9ZFF5"/>
<dbReference type="EMBL" id="CP025014">
    <property type="protein sequence ID" value="AUW46940.1"/>
    <property type="molecule type" value="Genomic_DNA"/>
</dbReference>
<evidence type="ECO:0000313" key="1">
    <source>
        <dbReference type="EMBL" id="AUW46940.1"/>
    </source>
</evidence>
<accession>A0A2K9ZFF5</accession>
<proteinExistence type="predicted"/>
<protein>
    <submittedName>
        <fullName evidence="1">Uncharacterized protein</fullName>
    </submittedName>
</protein>
<dbReference type="Proteomes" id="UP000238523">
    <property type="component" value="Plasmid pRLN2"/>
</dbReference>
<evidence type="ECO:0000313" key="2">
    <source>
        <dbReference type="Proteomes" id="UP000238523"/>
    </source>
</evidence>
<keyword evidence="1" id="KW-0614">Plasmid</keyword>
<name>A0A2K9ZFF5_RHILE</name>
<sequence length="30" mass="3403">MSRQSVHGFEEFDIQEFLEVKYLAAGGLSN</sequence>
<gene>
    <name evidence="1" type="ORF">CUJ84_pRLN2000402</name>
</gene>
<reference evidence="1 2" key="1">
    <citation type="submission" date="2017-11" db="EMBL/GenBank/DDBJ databases">
        <title>Complete genome of Rhizobium leguminosarum Norway, an ineffective micro-symbiont.</title>
        <authorList>
            <person name="Hoffrichter A."/>
            <person name="Liang J."/>
            <person name="Brachmann A."/>
            <person name="Marin M."/>
        </authorList>
    </citation>
    <scope>NUCLEOTIDE SEQUENCE [LARGE SCALE GENOMIC DNA]</scope>
    <source>
        <strain evidence="1 2">Norway</strain>
        <plasmid evidence="2">prln2</plasmid>
    </source>
</reference>
<organism evidence="1 2">
    <name type="scientific">Rhizobium leguminosarum</name>
    <dbReference type="NCBI Taxonomy" id="384"/>
    <lineage>
        <taxon>Bacteria</taxon>
        <taxon>Pseudomonadati</taxon>
        <taxon>Pseudomonadota</taxon>
        <taxon>Alphaproteobacteria</taxon>
        <taxon>Hyphomicrobiales</taxon>
        <taxon>Rhizobiaceae</taxon>
        <taxon>Rhizobium/Agrobacterium group</taxon>
        <taxon>Rhizobium</taxon>
    </lineage>
</organism>
<geneLocation type="plasmid" evidence="2">
    <name>prln2</name>
</geneLocation>